<evidence type="ECO:0000259" key="2">
    <source>
        <dbReference type="PROSITE" id="PS50011"/>
    </source>
</evidence>
<dbReference type="SUPFAM" id="SSF56112">
    <property type="entry name" value="Protein kinase-like (PK-like)"/>
    <property type="match status" value="1"/>
</dbReference>
<protein>
    <submittedName>
        <fullName evidence="3">Kinase-like domain-containing protein</fullName>
    </submittedName>
</protein>
<dbReference type="OrthoDB" id="2378341at2759"/>
<feature type="transmembrane region" description="Helical" evidence="1">
    <location>
        <begin position="486"/>
        <end position="505"/>
    </location>
</feature>
<keyword evidence="3" id="KW-0418">Kinase</keyword>
<keyword evidence="1" id="KW-0472">Membrane</keyword>
<keyword evidence="1" id="KW-1133">Transmembrane helix</keyword>
<evidence type="ECO:0000313" key="4">
    <source>
        <dbReference type="Proteomes" id="UP000615446"/>
    </source>
</evidence>
<dbReference type="PANTHER" id="PTHR44329">
    <property type="entry name" value="SERINE/THREONINE-PROTEIN KINASE TNNI3K-RELATED"/>
    <property type="match status" value="1"/>
</dbReference>
<dbReference type="InterPro" id="IPR011009">
    <property type="entry name" value="Kinase-like_dom_sf"/>
</dbReference>
<gene>
    <name evidence="3" type="ORF">RCL2_002534200</name>
</gene>
<dbReference type="InterPro" id="IPR000719">
    <property type="entry name" value="Prot_kinase_dom"/>
</dbReference>
<keyword evidence="1" id="KW-0812">Transmembrane</keyword>
<dbReference type="PROSITE" id="PS50011">
    <property type="entry name" value="PROTEIN_KINASE_DOM"/>
    <property type="match status" value="1"/>
</dbReference>
<evidence type="ECO:0000313" key="3">
    <source>
        <dbReference type="EMBL" id="GES98809.1"/>
    </source>
</evidence>
<feature type="domain" description="Protein kinase" evidence="2">
    <location>
        <begin position="128"/>
        <end position="392"/>
    </location>
</feature>
<dbReference type="InterPro" id="IPR001245">
    <property type="entry name" value="Ser-Thr/Tyr_kinase_cat_dom"/>
</dbReference>
<name>A0A8H3R3H6_9GLOM</name>
<dbReference type="Gene3D" id="1.10.510.10">
    <property type="entry name" value="Transferase(Phosphotransferase) domain 1"/>
    <property type="match status" value="1"/>
</dbReference>
<dbReference type="InterPro" id="IPR051681">
    <property type="entry name" value="Ser/Thr_Kinases-Pseudokinases"/>
</dbReference>
<dbReference type="Proteomes" id="UP000615446">
    <property type="component" value="Unassembled WGS sequence"/>
</dbReference>
<comment type="caution">
    <text evidence="3">The sequence shown here is derived from an EMBL/GenBank/DDBJ whole genome shotgun (WGS) entry which is preliminary data.</text>
</comment>
<dbReference type="Pfam" id="PF07714">
    <property type="entry name" value="PK_Tyr_Ser-Thr"/>
    <property type="match status" value="1"/>
</dbReference>
<keyword evidence="3" id="KW-0808">Transferase</keyword>
<dbReference type="GO" id="GO:0005524">
    <property type="term" value="F:ATP binding"/>
    <property type="evidence" value="ECO:0007669"/>
    <property type="project" value="InterPro"/>
</dbReference>
<dbReference type="PRINTS" id="PR00109">
    <property type="entry name" value="TYRKINASE"/>
</dbReference>
<dbReference type="EMBL" id="BLAL01000274">
    <property type="protein sequence ID" value="GES98809.1"/>
    <property type="molecule type" value="Genomic_DNA"/>
</dbReference>
<proteinExistence type="predicted"/>
<accession>A0A8H3R3H6</accession>
<reference evidence="3" key="1">
    <citation type="submission" date="2019-10" db="EMBL/GenBank/DDBJ databases">
        <title>Conservation and host-specific expression of non-tandemly repeated heterogenous ribosome RNA gene in arbuscular mycorrhizal fungi.</title>
        <authorList>
            <person name="Maeda T."/>
            <person name="Kobayashi Y."/>
            <person name="Nakagawa T."/>
            <person name="Ezawa T."/>
            <person name="Yamaguchi K."/>
            <person name="Bino T."/>
            <person name="Nishimoto Y."/>
            <person name="Shigenobu S."/>
            <person name="Kawaguchi M."/>
        </authorList>
    </citation>
    <scope>NUCLEOTIDE SEQUENCE</scope>
    <source>
        <strain evidence="3">HR1</strain>
    </source>
</reference>
<sequence length="517" mass="60839">MIKKFKYKFRKPFDSKTNAQNLWKGYNDEYQVHVTTSHTESEDINEICEKIVYMEDLEKRREVYGICGECNEPGTGKEWCQPCNAKRFKNNFKNWSSGNKIIDELIQQSQLNAVHHTKCLEWVPYENFKNVNYITRGGFSRIYLADWLGYICCWDIENQDWKRISEKVALKILNSSFSTIKDFLNEVKSHLEIYVSNIIQCYGITQDPETNNYVMILEYCEDGNLKDYLNENYVDYGLKIDHLLQISRGILHIHNSGKVHRDLHPGNILFNNTPYISDFGMCKSAKNESKERIYGVLPYVAPEVIHYSTYTKAADIYSFGIIMNEFLSETTPYKNIPHDKKLAMDIYVYNFRPTISEDTPELLADLIKKCWDAKTENRPTAKDLYQILNKWNKEKYKKHSEIYSQIKNCENVRKKIKLETRSRSSKVSRLINVSNEFKQTNSRVINKSNENKFRRRKSNSVRSVSPLNYSRKTPVISKKSLDSMEFIFLFYIKIFGFIFVVVLGLKKLSVHQELQKI</sequence>
<organism evidence="3 4">
    <name type="scientific">Rhizophagus clarus</name>
    <dbReference type="NCBI Taxonomy" id="94130"/>
    <lineage>
        <taxon>Eukaryota</taxon>
        <taxon>Fungi</taxon>
        <taxon>Fungi incertae sedis</taxon>
        <taxon>Mucoromycota</taxon>
        <taxon>Glomeromycotina</taxon>
        <taxon>Glomeromycetes</taxon>
        <taxon>Glomerales</taxon>
        <taxon>Glomeraceae</taxon>
        <taxon>Rhizophagus</taxon>
    </lineage>
</organism>
<dbReference type="AlphaFoldDB" id="A0A8H3R3H6"/>
<dbReference type="GO" id="GO:0004674">
    <property type="term" value="F:protein serine/threonine kinase activity"/>
    <property type="evidence" value="ECO:0007669"/>
    <property type="project" value="TreeGrafter"/>
</dbReference>
<evidence type="ECO:0000256" key="1">
    <source>
        <dbReference type="SAM" id="Phobius"/>
    </source>
</evidence>